<feature type="transmembrane region" description="Helical" evidence="10">
    <location>
        <begin position="673"/>
        <end position="695"/>
    </location>
</feature>
<evidence type="ECO:0000313" key="12">
    <source>
        <dbReference type="EMBL" id="KAF9686354.1"/>
    </source>
</evidence>
<dbReference type="Gene3D" id="3.40.50.12370">
    <property type="match status" value="2"/>
</dbReference>
<keyword evidence="2" id="KW-0813">Transport</keyword>
<dbReference type="InterPro" id="IPR050794">
    <property type="entry name" value="CPA2_transporter"/>
</dbReference>
<keyword evidence="4 10" id="KW-0812">Transmembrane</keyword>
<evidence type="ECO:0000259" key="11">
    <source>
        <dbReference type="SMART" id="SM00479"/>
    </source>
</evidence>
<evidence type="ECO:0000256" key="2">
    <source>
        <dbReference type="ARBA" id="ARBA00022448"/>
    </source>
</evidence>
<feature type="transmembrane region" description="Helical" evidence="10">
    <location>
        <begin position="1563"/>
        <end position="1583"/>
    </location>
</feature>
<dbReference type="CDD" id="cd06133">
    <property type="entry name" value="ERI-1_3'hExo_like"/>
    <property type="match status" value="1"/>
</dbReference>
<evidence type="ECO:0000256" key="1">
    <source>
        <dbReference type="ARBA" id="ARBA00004141"/>
    </source>
</evidence>
<dbReference type="InterPro" id="IPR006153">
    <property type="entry name" value="Cation/H_exchanger_TM"/>
</dbReference>
<proteinExistence type="inferred from homology"/>
<sequence length="1951" mass="219802">MLSDRYSIMGFVYNGESNCKAGDLRFFFSNVGYCLIISVVQFSFVIQQETMQRSCEASLKCLQIKGSPYGNTLEGFTGFKEEIGAHPGGDVVEPVHSLSSEFLELPSEFQNKPAYHHDFGSWSTFYPDSQKMQQCQMNCFESQFYPFPLQTRFQYAPFNMFSQGYPCEIRFQDFQYFVVIDFEATCDKERNPHPQEIIEFPSVIVSSVTGQLEACFQTYVRPTCNQLLSEFCKDLTGIQQIQVDRGVTLSEALLRHDKWLENKGIKNSSFAVVTWSNWDCRVMLESECRFKKIRKPPYFNRWINLKVPFCEIFGGARCLKEAVEMAGLEWQGRAHCGLDDAKNTARLLALLMHRGIRFSITNSLMWQTTDNSLPCKQSPENLSFSPPCKLKEMRLPVLPYPPFCFCGVKSSKGMVRKPGPKQDYEKPVSFGLRIQYSVRMYRVKKNDEKRKKMESIVVGCLLAGIVLGPSLLSRIPKVNRFFIQSSTADYYEVFETIFRTIFMFLIGLEMDIPYMRRNMRKASIIASGGVIVGVLFALTNSASPVVFRLATELKFLTSDTGRLAVCASLITEMFCVLWRSVSLAVDPWKNLGTGSLFLLMTVTLIAASLFIEEYGYNGAISCFLFGLMFPREGKTTRTLLHKLSYATYNFMLPVYFGYIGFQINVSVLGRLKPLITVIVMILMSIASKIIGTLVACRYLKISTDEGIVLGFLLDLKGNAELQILGKLPKETLKQWEEANVHNMVLTVVVINTVIAGGVVAHILRKKEEYFSHSHTSLELGEHESELRMLACIYGSRNISSKIGLISAFSESLKTPVTAYLMHLVELPKKRIKKNLMYHQLQDGDQYSDEEDYGGNDVVEINDAVDAYALETKVLIRQRKVVSSFERMYEEVCDSIEDLRVSIIFLTFHKHQRLDGKMESGKDGMRTTNHKVLRHAPCSVGIFVDRWQTGFQQPSSQSVQNIATLFFGGPDDREALACSKMIANHPHIHLTLIHFQNSPSSKQTGYTNGTLHRNDELLMEMSTHEIEAEIDRAFMQDFFNRYVMSGQAGYVEKYVENGTQTAEALRDIHDTFSLLIVGKGGRGNSPMTTGMSDWEECPELGAVGDLLASSELNTNTYCLRRGNDLHGVGTRKGPFPREQEVRISPIMMTCDGKPEEPSSSTNRRFQSGVYTVKSYQDPLNHLKILDFRVMLSEMGKGEKHCQQAVRGATFVKVEMAAEKRNLILFSAGSDTPPFTIFPIQTQQTSALLTFPQFPDSGSHNFFLSHSFLFVSGRALCARDPFNPLITTSTQAAGILVISHCFHLFLKQFGQPGPVAQILAGIVLGLEMDVPYMRRNLRKTSIIASGGLIIGRLAVCASLISEMSCVLLSSIVRSASWEYFGKGILLLLLTIALIVVNRYLAFWCNQRTRNQKYVTHAEFLVFLSLLVTAALLIEKYGYISTASSFLLGLMFPREGKTTRSLLHKLSYATYNFILPVYFGCIGFQFDVSHMGSFRSFIMVIMMVFMSIASKLIGTLFACHYLKIPTDEGIVLGFLLDLKGNAEFHIMRNLPKDTLNPMEQENVQNLGVAVVVMNTVIAGVVVAHILRKKEEYFSHSHTSLELGEHESELRMLACVYGSRHVSSKIGLISAFSESLKTPVIAYLMHLVELPKKRTKKNLMYHQLQDGDQYSDEEDYGGNDVLEINDAVDAYTLETKVLIRQRKVVSSFERMYEDVCDSIEDLRVSIVFLTFHKHQRLDGKMESGKVGMRTTNHKILRHAPCSVGIFVDRGQTGFQQPSSQSVQNIAALFFGGSDDREAVACCKMIASHPHIHLTLIHFQLSPSTEQTAYNNGTPQKDDELLMDMSSHDIEAEIDRAFVQDFYNRYVTPGQVGYVEKQVENGTQTAEALRDIHDTYSLLIVGKGGRGNSPMTTGMSDWEECPELGTVGDLLASSELNTNSSVLVIQQYRHSRNELI</sequence>
<gene>
    <name evidence="12" type="ORF">SADUNF_Sadunf03G0150000</name>
</gene>
<dbReference type="Pfam" id="PF23259">
    <property type="entry name" value="CHX17_C"/>
    <property type="match status" value="2"/>
</dbReference>
<keyword evidence="6 10" id="KW-1133">Transmembrane helix</keyword>
<dbReference type="EMBL" id="JADGMS010000003">
    <property type="protein sequence ID" value="KAF9686354.1"/>
    <property type="molecule type" value="Genomic_DNA"/>
</dbReference>
<feature type="transmembrane region" description="Helical" evidence="10">
    <location>
        <begin position="1463"/>
        <end position="1483"/>
    </location>
</feature>
<feature type="transmembrane region" description="Helical" evidence="10">
    <location>
        <begin position="1495"/>
        <end position="1519"/>
    </location>
</feature>
<dbReference type="GO" id="GO:0012505">
    <property type="term" value="C:endomembrane system"/>
    <property type="evidence" value="ECO:0007669"/>
    <property type="project" value="TreeGrafter"/>
</dbReference>
<comment type="similarity">
    <text evidence="9">Belongs to the monovalent cation:proton antiporter 2 (CPA2) transporter (TC 2.A.37) family. CHX (TC 2.A.37.4) subfamily.</text>
</comment>
<dbReference type="InterPro" id="IPR012337">
    <property type="entry name" value="RNaseH-like_sf"/>
</dbReference>
<feature type="transmembrane region" description="Helical" evidence="10">
    <location>
        <begin position="493"/>
        <end position="510"/>
    </location>
</feature>
<feature type="transmembrane region" description="Helical" evidence="10">
    <location>
        <begin position="26"/>
        <end position="46"/>
    </location>
</feature>
<dbReference type="GO" id="GO:0000175">
    <property type="term" value="F:3'-5'-RNA exonuclease activity"/>
    <property type="evidence" value="ECO:0007669"/>
    <property type="project" value="InterPro"/>
</dbReference>
<evidence type="ECO:0000256" key="7">
    <source>
        <dbReference type="ARBA" id="ARBA00023065"/>
    </source>
</evidence>
<name>A0A835TF13_9ROSI</name>
<evidence type="ECO:0000256" key="9">
    <source>
        <dbReference type="ARBA" id="ARBA00038341"/>
    </source>
</evidence>
<feature type="transmembrane region" description="Helical" evidence="10">
    <location>
        <begin position="590"/>
        <end position="608"/>
    </location>
</feature>
<dbReference type="GO" id="GO:0015297">
    <property type="term" value="F:antiporter activity"/>
    <property type="evidence" value="ECO:0007669"/>
    <property type="project" value="InterPro"/>
</dbReference>
<dbReference type="PANTHER" id="PTHR32468:SF18">
    <property type="entry name" value="CATION_H(+) ANTIPORTER 1"/>
    <property type="match status" value="1"/>
</dbReference>
<dbReference type="SMART" id="SM00479">
    <property type="entry name" value="EXOIII"/>
    <property type="match status" value="1"/>
</dbReference>
<dbReference type="Proteomes" id="UP000657918">
    <property type="component" value="Unassembled WGS sequence"/>
</dbReference>
<feature type="transmembrane region" description="Helical" evidence="10">
    <location>
        <begin position="1434"/>
        <end position="1451"/>
    </location>
</feature>
<dbReference type="InterPro" id="IPR057290">
    <property type="entry name" value="CHX17_C"/>
</dbReference>
<dbReference type="GO" id="GO:1902600">
    <property type="term" value="P:proton transmembrane transport"/>
    <property type="evidence" value="ECO:0007669"/>
    <property type="project" value="InterPro"/>
</dbReference>
<feature type="transmembrane region" description="Helical" evidence="10">
    <location>
        <begin position="643"/>
        <end position="661"/>
    </location>
</feature>
<keyword evidence="13" id="KW-1185">Reference proteome</keyword>
<evidence type="ECO:0000256" key="8">
    <source>
        <dbReference type="ARBA" id="ARBA00023136"/>
    </source>
</evidence>
<keyword evidence="7" id="KW-0406">Ion transport</keyword>
<evidence type="ECO:0000256" key="4">
    <source>
        <dbReference type="ARBA" id="ARBA00022692"/>
    </source>
</evidence>
<feature type="transmembrane region" description="Helical" evidence="10">
    <location>
        <begin position="1340"/>
        <end position="1358"/>
    </location>
</feature>
<feature type="transmembrane region" description="Helical" evidence="10">
    <location>
        <begin position="744"/>
        <end position="763"/>
    </location>
</feature>
<keyword evidence="5" id="KW-0630">Potassium</keyword>
<dbReference type="PANTHER" id="PTHR32468">
    <property type="entry name" value="CATION/H + ANTIPORTER"/>
    <property type="match status" value="1"/>
</dbReference>
<protein>
    <recommendedName>
        <fullName evidence="11">Exonuclease domain-containing protein</fullName>
    </recommendedName>
</protein>
<keyword evidence="3" id="KW-0633">Potassium transport</keyword>
<evidence type="ECO:0000313" key="13">
    <source>
        <dbReference type="Proteomes" id="UP000657918"/>
    </source>
</evidence>
<evidence type="ECO:0000256" key="6">
    <source>
        <dbReference type="ARBA" id="ARBA00022989"/>
    </source>
</evidence>
<dbReference type="Gene3D" id="3.30.420.10">
    <property type="entry name" value="Ribonuclease H-like superfamily/Ribonuclease H"/>
    <property type="match status" value="1"/>
</dbReference>
<feature type="transmembrane region" description="Helical" evidence="10">
    <location>
        <begin position="1411"/>
        <end position="1428"/>
    </location>
</feature>
<dbReference type="GO" id="GO:0006813">
    <property type="term" value="P:potassium ion transport"/>
    <property type="evidence" value="ECO:0007669"/>
    <property type="project" value="UniProtKB-KW"/>
</dbReference>
<dbReference type="Pfam" id="PF00929">
    <property type="entry name" value="RNase_T"/>
    <property type="match status" value="1"/>
</dbReference>
<feature type="domain" description="Exonuclease" evidence="11">
    <location>
        <begin position="176"/>
        <end position="357"/>
    </location>
</feature>
<dbReference type="FunFam" id="3.30.420.10:FF:000068">
    <property type="entry name" value="Exonuclease domain-containing protein 1"/>
    <property type="match status" value="1"/>
</dbReference>
<feature type="transmembrane region" description="Helical" evidence="10">
    <location>
        <begin position="522"/>
        <end position="540"/>
    </location>
</feature>
<dbReference type="SUPFAM" id="SSF53098">
    <property type="entry name" value="Ribonuclease H-like"/>
    <property type="match status" value="1"/>
</dbReference>
<dbReference type="Gene3D" id="1.20.1530.20">
    <property type="match status" value="2"/>
</dbReference>
<comment type="subcellular location">
    <subcellularLocation>
        <location evidence="1">Membrane</location>
        <topology evidence="1">Multi-pass membrane protein</topology>
    </subcellularLocation>
</comment>
<dbReference type="GO" id="GO:0003676">
    <property type="term" value="F:nucleic acid binding"/>
    <property type="evidence" value="ECO:0007669"/>
    <property type="project" value="InterPro"/>
</dbReference>
<dbReference type="InterPro" id="IPR038770">
    <property type="entry name" value="Na+/solute_symporter_sf"/>
</dbReference>
<accession>A0A835TF13</accession>
<comment type="caution">
    <text evidence="12">The sequence shown here is derived from an EMBL/GenBank/DDBJ whole genome shotgun (WGS) entry which is preliminary data.</text>
</comment>
<feature type="transmembrane region" description="Helical" evidence="10">
    <location>
        <begin position="455"/>
        <end position="473"/>
    </location>
</feature>
<dbReference type="GO" id="GO:0006885">
    <property type="term" value="P:regulation of pH"/>
    <property type="evidence" value="ECO:0007669"/>
    <property type="project" value="TreeGrafter"/>
</dbReference>
<evidence type="ECO:0000256" key="3">
    <source>
        <dbReference type="ARBA" id="ARBA00022538"/>
    </source>
</evidence>
<feature type="transmembrane region" description="Helical" evidence="10">
    <location>
        <begin position="560"/>
        <end position="578"/>
    </location>
</feature>
<dbReference type="InterPro" id="IPR036397">
    <property type="entry name" value="RNaseH_sf"/>
</dbReference>
<dbReference type="InterPro" id="IPR057291">
    <property type="entry name" value="CHX17_2nd"/>
</dbReference>
<dbReference type="Pfam" id="PF23256">
    <property type="entry name" value="CHX17_2nd"/>
    <property type="match status" value="2"/>
</dbReference>
<reference evidence="12 13" key="1">
    <citation type="submission" date="2020-10" db="EMBL/GenBank/DDBJ databases">
        <title>Plant Genome Project.</title>
        <authorList>
            <person name="Zhang R.-G."/>
        </authorList>
    </citation>
    <scope>NUCLEOTIDE SEQUENCE [LARGE SCALE GENOMIC DNA]</scope>
    <source>
        <strain evidence="12">FAFU-HL-1</strain>
        <tissue evidence="12">Leaf</tissue>
    </source>
</reference>
<evidence type="ECO:0000256" key="10">
    <source>
        <dbReference type="SAM" id="Phobius"/>
    </source>
</evidence>
<dbReference type="OrthoDB" id="671744at2759"/>
<dbReference type="InterPro" id="IPR047201">
    <property type="entry name" value="ERI-1_3'hExo-like"/>
</dbReference>
<feature type="transmembrane region" description="Helical" evidence="10">
    <location>
        <begin position="1378"/>
        <end position="1399"/>
    </location>
</feature>
<dbReference type="GO" id="GO:0016020">
    <property type="term" value="C:membrane"/>
    <property type="evidence" value="ECO:0007669"/>
    <property type="project" value="UniProtKB-SubCell"/>
</dbReference>
<organism evidence="12 13">
    <name type="scientific">Salix dunnii</name>
    <dbReference type="NCBI Taxonomy" id="1413687"/>
    <lineage>
        <taxon>Eukaryota</taxon>
        <taxon>Viridiplantae</taxon>
        <taxon>Streptophyta</taxon>
        <taxon>Embryophyta</taxon>
        <taxon>Tracheophyta</taxon>
        <taxon>Spermatophyta</taxon>
        <taxon>Magnoliopsida</taxon>
        <taxon>eudicotyledons</taxon>
        <taxon>Gunneridae</taxon>
        <taxon>Pentapetalae</taxon>
        <taxon>rosids</taxon>
        <taxon>fabids</taxon>
        <taxon>Malpighiales</taxon>
        <taxon>Salicaceae</taxon>
        <taxon>Saliceae</taxon>
        <taxon>Salix</taxon>
    </lineage>
</organism>
<evidence type="ECO:0000256" key="5">
    <source>
        <dbReference type="ARBA" id="ARBA00022958"/>
    </source>
</evidence>
<dbReference type="InterPro" id="IPR013520">
    <property type="entry name" value="Ribonucl_H"/>
</dbReference>
<keyword evidence="8 10" id="KW-0472">Membrane</keyword>
<dbReference type="Pfam" id="PF00999">
    <property type="entry name" value="Na_H_Exchanger"/>
    <property type="match status" value="3"/>
</dbReference>